<comment type="similarity">
    <text evidence="8">Belongs to the exbB/tolQ family.</text>
</comment>
<protein>
    <recommendedName>
        <fullName evidence="10">MotA/TolQ/ExbB proton channel domain-containing protein</fullName>
    </recommendedName>
</protein>
<evidence type="ECO:0000256" key="4">
    <source>
        <dbReference type="ARBA" id="ARBA00022692"/>
    </source>
</evidence>
<dbReference type="PATRIC" id="fig|1549748.8.peg.384"/>
<dbReference type="PANTHER" id="PTHR30625:SF15">
    <property type="entry name" value="BIOPOLYMER TRANSPORT PROTEIN EXBB"/>
    <property type="match status" value="1"/>
</dbReference>
<evidence type="ECO:0000256" key="2">
    <source>
        <dbReference type="ARBA" id="ARBA00022448"/>
    </source>
</evidence>
<feature type="transmembrane region" description="Helical" evidence="9">
    <location>
        <begin position="165"/>
        <end position="191"/>
    </location>
</feature>
<dbReference type="GO" id="GO:0005886">
    <property type="term" value="C:plasma membrane"/>
    <property type="evidence" value="ECO:0007669"/>
    <property type="project" value="UniProtKB-SubCell"/>
</dbReference>
<sequence length="232" mass="25070">MLQNTETEALWSLIEVIDAAGAVGWVLACMALSALVVTFYKVIVFWRSGLWQTKALKQARAHLRQGEITQAVHTLENLHHPAVQLVTLGVKRAQTEGLDDKTLETEMEQLSLGVLERLKSGIRFIGAVAALSPLMGLLGTVLGMIDAFRQMEAAGNQVDPAILSGGIWLALLTTAIGLVVAIPTTAAQIWLNSVIQKTTRRLEETGTAVMTGLHLRNLKTNTVNNTVNLAAE</sequence>
<dbReference type="EMBL" id="LANI01000017">
    <property type="protein sequence ID" value="KKJ76685.1"/>
    <property type="molecule type" value="Genomic_DNA"/>
</dbReference>
<accession>A0A0M2R9N4</accession>
<keyword evidence="5 8" id="KW-0653">Protein transport</keyword>
<evidence type="ECO:0000256" key="7">
    <source>
        <dbReference type="ARBA" id="ARBA00023136"/>
    </source>
</evidence>
<evidence type="ECO:0000256" key="8">
    <source>
        <dbReference type="RuleBase" id="RU004057"/>
    </source>
</evidence>
<dbReference type="AlphaFoldDB" id="A0A0M2R9N4"/>
<keyword evidence="4 9" id="KW-0812">Transmembrane</keyword>
<keyword evidence="7 9" id="KW-0472">Membrane</keyword>
<evidence type="ECO:0000256" key="6">
    <source>
        <dbReference type="ARBA" id="ARBA00022989"/>
    </source>
</evidence>
<dbReference type="OrthoDB" id="4045at2"/>
<evidence type="ECO:0000256" key="5">
    <source>
        <dbReference type="ARBA" id="ARBA00022927"/>
    </source>
</evidence>
<proteinExistence type="inferred from homology"/>
<dbReference type="InterPro" id="IPR050790">
    <property type="entry name" value="ExbB/TolQ_transport"/>
</dbReference>
<evidence type="ECO:0000259" key="10">
    <source>
        <dbReference type="Pfam" id="PF01618"/>
    </source>
</evidence>
<feature type="domain" description="MotA/TolQ/ExbB proton channel" evidence="10">
    <location>
        <begin position="87"/>
        <end position="203"/>
    </location>
</feature>
<dbReference type="STRING" id="1549748.WH95_11090"/>
<keyword evidence="2 8" id="KW-0813">Transport</keyword>
<keyword evidence="3" id="KW-1003">Cell membrane</keyword>
<dbReference type="RefSeq" id="WP_046507004.1">
    <property type="nucleotide sequence ID" value="NZ_LANI01000017.1"/>
</dbReference>
<evidence type="ECO:0000256" key="1">
    <source>
        <dbReference type="ARBA" id="ARBA00004651"/>
    </source>
</evidence>
<keyword evidence="12" id="KW-1185">Reference proteome</keyword>
<name>A0A0M2R9N4_9PROT</name>
<dbReference type="InterPro" id="IPR002898">
    <property type="entry name" value="MotA_ExbB_proton_chnl"/>
</dbReference>
<dbReference type="Proteomes" id="UP000034491">
    <property type="component" value="Unassembled WGS sequence"/>
</dbReference>
<keyword evidence="6 9" id="KW-1133">Transmembrane helix</keyword>
<evidence type="ECO:0000313" key="12">
    <source>
        <dbReference type="Proteomes" id="UP000034491"/>
    </source>
</evidence>
<organism evidence="11 12">
    <name type="scientific">Kiloniella litopenaei</name>
    <dbReference type="NCBI Taxonomy" id="1549748"/>
    <lineage>
        <taxon>Bacteria</taxon>
        <taxon>Pseudomonadati</taxon>
        <taxon>Pseudomonadota</taxon>
        <taxon>Alphaproteobacteria</taxon>
        <taxon>Rhodospirillales</taxon>
        <taxon>Kiloniellaceae</taxon>
        <taxon>Kiloniella</taxon>
    </lineage>
</organism>
<evidence type="ECO:0000313" key="11">
    <source>
        <dbReference type="EMBL" id="KKJ76685.1"/>
    </source>
</evidence>
<comment type="caution">
    <text evidence="11">The sequence shown here is derived from an EMBL/GenBank/DDBJ whole genome shotgun (WGS) entry which is preliminary data.</text>
</comment>
<feature type="transmembrane region" description="Helical" evidence="9">
    <location>
        <begin position="124"/>
        <end position="145"/>
    </location>
</feature>
<dbReference type="GO" id="GO:0017038">
    <property type="term" value="P:protein import"/>
    <property type="evidence" value="ECO:0007669"/>
    <property type="project" value="TreeGrafter"/>
</dbReference>
<dbReference type="Pfam" id="PF01618">
    <property type="entry name" value="MotA_ExbB"/>
    <property type="match status" value="1"/>
</dbReference>
<dbReference type="PANTHER" id="PTHR30625">
    <property type="entry name" value="PROTEIN TOLQ"/>
    <property type="match status" value="1"/>
</dbReference>
<evidence type="ECO:0000256" key="3">
    <source>
        <dbReference type="ARBA" id="ARBA00022475"/>
    </source>
</evidence>
<reference evidence="11 12" key="1">
    <citation type="submission" date="2015-03" db="EMBL/GenBank/DDBJ databases">
        <title>Genome sequence of Kiloniella sp. P1-1, isolated from the gut microflora of Pacific white shrimp, Penaeus vannamei.</title>
        <authorList>
            <person name="Shao Z."/>
            <person name="Wang L."/>
            <person name="Li X."/>
        </authorList>
    </citation>
    <scope>NUCLEOTIDE SEQUENCE [LARGE SCALE GENOMIC DNA]</scope>
    <source>
        <strain evidence="11 12">P1-1</strain>
    </source>
</reference>
<feature type="transmembrane region" description="Helical" evidence="9">
    <location>
        <begin position="20"/>
        <end position="46"/>
    </location>
</feature>
<gene>
    <name evidence="11" type="ORF">WH95_11090</name>
</gene>
<evidence type="ECO:0000256" key="9">
    <source>
        <dbReference type="SAM" id="Phobius"/>
    </source>
</evidence>
<comment type="subcellular location">
    <subcellularLocation>
        <location evidence="1">Cell membrane</location>
        <topology evidence="1">Multi-pass membrane protein</topology>
    </subcellularLocation>
    <subcellularLocation>
        <location evidence="8">Membrane</location>
        <topology evidence="8">Multi-pass membrane protein</topology>
    </subcellularLocation>
</comment>